<accession>A0AAD6BV55</accession>
<name>A0AAD6BV55_9EURO</name>
<organism evidence="1 2">
    <name type="scientific">Penicillium daleae</name>
    <dbReference type="NCBI Taxonomy" id="63821"/>
    <lineage>
        <taxon>Eukaryota</taxon>
        <taxon>Fungi</taxon>
        <taxon>Dikarya</taxon>
        <taxon>Ascomycota</taxon>
        <taxon>Pezizomycotina</taxon>
        <taxon>Eurotiomycetes</taxon>
        <taxon>Eurotiomycetidae</taxon>
        <taxon>Eurotiales</taxon>
        <taxon>Aspergillaceae</taxon>
        <taxon>Penicillium</taxon>
    </lineage>
</organism>
<proteinExistence type="predicted"/>
<keyword evidence="2" id="KW-1185">Reference proteome</keyword>
<dbReference type="GeneID" id="81605914"/>
<dbReference type="AlphaFoldDB" id="A0AAD6BV55"/>
<protein>
    <submittedName>
        <fullName evidence="1">Uncharacterized protein</fullName>
    </submittedName>
</protein>
<reference evidence="1" key="1">
    <citation type="submission" date="2022-12" db="EMBL/GenBank/DDBJ databases">
        <authorList>
            <person name="Petersen C."/>
        </authorList>
    </citation>
    <scope>NUCLEOTIDE SEQUENCE</scope>
    <source>
        <strain evidence="1">IBT 16125</strain>
    </source>
</reference>
<sequence length="106" mass="11517">MVCYVAGVDPATSQVVPTEIPYAKLLELTEGVDQFTMNISTSNPEVDPNFEKLIKEKFMTGFKVQMEIPAGADPAKVPDIVGLRAGTATVDYHLICKDFIVAALQN</sequence>
<dbReference type="Proteomes" id="UP001213681">
    <property type="component" value="Unassembled WGS sequence"/>
</dbReference>
<gene>
    <name evidence="1" type="ORF">N7458_012289</name>
</gene>
<evidence type="ECO:0000313" key="2">
    <source>
        <dbReference type="Proteomes" id="UP001213681"/>
    </source>
</evidence>
<dbReference type="EMBL" id="JAPVEA010000009">
    <property type="protein sequence ID" value="KAJ5433133.1"/>
    <property type="molecule type" value="Genomic_DNA"/>
</dbReference>
<evidence type="ECO:0000313" key="1">
    <source>
        <dbReference type="EMBL" id="KAJ5433133.1"/>
    </source>
</evidence>
<dbReference type="RefSeq" id="XP_056760425.1">
    <property type="nucleotide sequence ID" value="XM_056915671.1"/>
</dbReference>
<comment type="caution">
    <text evidence="1">The sequence shown here is derived from an EMBL/GenBank/DDBJ whole genome shotgun (WGS) entry which is preliminary data.</text>
</comment>
<reference evidence="1" key="2">
    <citation type="journal article" date="2023" name="IMA Fungus">
        <title>Comparative genomic study of the Penicillium genus elucidates a diverse pangenome and 15 lateral gene transfer events.</title>
        <authorList>
            <person name="Petersen C."/>
            <person name="Sorensen T."/>
            <person name="Nielsen M.R."/>
            <person name="Sondergaard T.E."/>
            <person name="Sorensen J.L."/>
            <person name="Fitzpatrick D.A."/>
            <person name="Frisvad J.C."/>
            <person name="Nielsen K.L."/>
        </authorList>
    </citation>
    <scope>NUCLEOTIDE SEQUENCE</scope>
    <source>
        <strain evidence="1">IBT 16125</strain>
    </source>
</reference>